<accession>A0AAP0JKT2</accession>
<proteinExistence type="predicted"/>
<evidence type="ECO:0000313" key="1">
    <source>
        <dbReference type="EMBL" id="KAK9135921.1"/>
    </source>
</evidence>
<evidence type="ECO:0000313" key="2">
    <source>
        <dbReference type="Proteomes" id="UP001420932"/>
    </source>
</evidence>
<dbReference type="EMBL" id="JBBNAF010000006">
    <property type="protein sequence ID" value="KAK9135921.1"/>
    <property type="molecule type" value="Genomic_DNA"/>
</dbReference>
<reference evidence="1 2" key="1">
    <citation type="submission" date="2024-01" db="EMBL/GenBank/DDBJ databases">
        <title>Genome assemblies of Stephania.</title>
        <authorList>
            <person name="Yang L."/>
        </authorList>
    </citation>
    <scope>NUCLEOTIDE SEQUENCE [LARGE SCALE GENOMIC DNA]</scope>
    <source>
        <strain evidence="1">YNDBR</strain>
        <tissue evidence="1">Leaf</tissue>
    </source>
</reference>
<sequence length="85" mass="9922">MEAGLDHLNRSSLDMKRSMRVVGLRADETRTCTVRALHGMLLSKERVGEIIAPFFAHRFESKDGLDWQSRNDLLKYDLFFNVDFF</sequence>
<protein>
    <submittedName>
        <fullName evidence="1">Uncharacterized protein</fullName>
    </submittedName>
</protein>
<name>A0AAP0JKT2_9MAGN</name>
<gene>
    <name evidence="1" type="ORF">Syun_015251</name>
</gene>
<comment type="caution">
    <text evidence="1">The sequence shown here is derived from an EMBL/GenBank/DDBJ whole genome shotgun (WGS) entry which is preliminary data.</text>
</comment>
<keyword evidence="2" id="KW-1185">Reference proteome</keyword>
<dbReference type="Proteomes" id="UP001420932">
    <property type="component" value="Unassembled WGS sequence"/>
</dbReference>
<dbReference type="AlphaFoldDB" id="A0AAP0JKT2"/>
<organism evidence="1 2">
    <name type="scientific">Stephania yunnanensis</name>
    <dbReference type="NCBI Taxonomy" id="152371"/>
    <lineage>
        <taxon>Eukaryota</taxon>
        <taxon>Viridiplantae</taxon>
        <taxon>Streptophyta</taxon>
        <taxon>Embryophyta</taxon>
        <taxon>Tracheophyta</taxon>
        <taxon>Spermatophyta</taxon>
        <taxon>Magnoliopsida</taxon>
        <taxon>Ranunculales</taxon>
        <taxon>Menispermaceae</taxon>
        <taxon>Menispermoideae</taxon>
        <taxon>Cissampelideae</taxon>
        <taxon>Stephania</taxon>
    </lineage>
</organism>